<dbReference type="EMBL" id="CP095049">
    <property type="protein sequence ID" value="UOQ51293.1"/>
    <property type="molecule type" value="Genomic_DNA"/>
</dbReference>
<feature type="region of interest" description="Disordered" evidence="1">
    <location>
        <begin position="256"/>
        <end position="277"/>
    </location>
</feature>
<keyword evidence="4" id="KW-1185">Reference proteome</keyword>
<proteinExistence type="predicted"/>
<feature type="chain" id="PRO_5046997253" description="DUF4377 domain-containing protein" evidence="2">
    <location>
        <begin position="30"/>
        <end position="277"/>
    </location>
</feature>
<gene>
    <name evidence="3" type="ORF">MUN80_16185</name>
</gene>
<feature type="compositionally biased region" description="Polar residues" evidence="1">
    <location>
        <begin position="256"/>
        <end position="266"/>
    </location>
</feature>
<feature type="signal peptide" evidence="2">
    <location>
        <begin position="1"/>
        <end position="29"/>
    </location>
</feature>
<sequence>MPQLKPSAAGPKTLVILAVLASTTLPARAKCINSGLRVWPQARTVHATPVFVVDGYSASQEIIRGLGSTYKIYLQAADQQIPLEVQQLLLGEFAVTQAVLKPSRRLEVGRQYELVITEARKKGTAKQNLVFQLHRSRVLYTVVPGQDQTPPAWLARPTEKGQQYTEYGCGPDVSVDFTCPVRDESEYIVKATVRSLSSGQQTTYYVMPDKQGILFIGRGMCGGPFMLDKGPDYSVTFALLDASGNTTPWAYPPLQFTQPQPNNQALRQPEPRLPGEY</sequence>
<accession>A0ABY4F3Q9</accession>
<evidence type="ECO:0008006" key="5">
    <source>
        <dbReference type="Google" id="ProtNLM"/>
    </source>
</evidence>
<evidence type="ECO:0000313" key="4">
    <source>
        <dbReference type="Proteomes" id="UP000831785"/>
    </source>
</evidence>
<dbReference type="RefSeq" id="WP_244714503.1">
    <property type="nucleotide sequence ID" value="NZ_CP095049.1"/>
</dbReference>
<organism evidence="3 4">
    <name type="scientific">Hymenobacter cellulosivorans</name>
    <dbReference type="NCBI Taxonomy" id="2932249"/>
    <lineage>
        <taxon>Bacteria</taxon>
        <taxon>Pseudomonadati</taxon>
        <taxon>Bacteroidota</taxon>
        <taxon>Cytophagia</taxon>
        <taxon>Cytophagales</taxon>
        <taxon>Hymenobacteraceae</taxon>
        <taxon>Hymenobacter</taxon>
    </lineage>
</organism>
<dbReference type="Proteomes" id="UP000831785">
    <property type="component" value="Chromosome"/>
</dbReference>
<evidence type="ECO:0000256" key="1">
    <source>
        <dbReference type="SAM" id="MobiDB-lite"/>
    </source>
</evidence>
<name>A0ABY4F3Q9_9BACT</name>
<evidence type="ECO:0000256" key="2">
    <source>
        <dbReference type="SAM" id="SignalP"/>
    </source>
</evidence>
<reference evidence="3 4" key="1">
    <citation type="submission" date="2022-04" db="EMBL/GenBank/DDBJ databases">
        <title>Hymenobacter sp. isolated from the air.</title>
        <authorList>
            <person name="Won M."/>
            <person name="Lee C.-M."/>
            <person name="Woen H.-Y."/>
            <person name="Kwon S.-W."/>
        </authorList>
    </citation>
    <scope>NUCLEOTIDE SEQUENCE [LARGE SCALE GENOMIC DNA]</scope>
    <source>
        <strain evidence="4">5116 S-27</strain>
    </source>
</reference>
<keyword evidence="2" id="KW-0732">Signal</keyword>
<evidence type="ECO:0000313" key="3">
    <source>
        <dbReference type="EMBL" id="UOQ51293.1"/>
    </source>
</evidence>
<protein>
    <recommendedName>
        <fullName evidence="5">DUF4377 domain-containing protein</fullName>
    </recommendedName>
</protein>